<proteinExistence type="predicted"/>
<dbReference type="SUPFAM" id="SSF63999">
    <property type="entry name" value="Thiamin pyrophosphokinase, catalytic domain"/>
    <property type="match status" value="1"/>
</dbReference>
<dbReference type="InterPro" id="IPR006282">
    <property type="entry name" value="Thi_PPkinase"/>
</dbReference>
<keyword evidence="1" id="KW-0808">Transferase</keyword>
<feature type="chain" id="PRO_5044869060" description="Thiamin pyrophosphokinase thiamin-binding domain-containing protein" evidence="5">
    <location>
        <begin position="22"/>
        <end position="389"/>
    </location>
</feature>
<keyword evidence="8" id="KW-1185">Reference proteome</keyword>
<dbReference type="Gene3D" id="3.40.50.10240">
    <property type="entry name" value="Thiamin pyrophosphokinase, catalytic domain"/>
    <property type="match status" value="1"/>
</dbReference>
<feature type="signal peptide" evidence="5">
    <location>
        <begin position="1"/>
        <end position="21"/>
    </location>
</feature>
<dbReference type="PANTHER" id="PTHR13622:SF8">
    <property type="entry name" value="THIAMIN PYROPHOSPHOKINASE 1"/>
    <property type="match status" value="1"/>
</dbReference>
<dbReference type="AlphaFoldDB" id="A0ABD3N0J7"/>
<keyword evidence="4" id="KW-0067">ATP-binding</keyword>
<reference evidence="7 8" key="1">
    <citation type="submission" date="2024-10" db="EMBL/GenBank/DDBJ databases">
        <title>Updated reference genomes for cyclostephanoid diatoms.</title>
        <authorList>
            <person name="Roberts W.R."/>
            <person name="Alverson A.J."/>
        </authorList>
    </citation>
    <scope>NUCLEOTIDE SEQUENCE [LARGE SCALE GENOMIC DNA]</scope>
    <source>
        <strain evidence="7 8">AJA232-27</strain>
    </source>
</reference>
<dbReference type="Pfam" id="PF04265">
    <property type="entry name" value="TPK_B1_binding"/>
    <property type="match status" value="1"/>
</dbReference>
<dbReference type="NCBIfam" id="TIGR01378">
    <property type="entry name" value="thi_PPkinase"/>
    <property type="match status" value="1"/>
</dbReference>
<dbReference type="Gene3D" id="2.60.120.320">
    <property type="entry name" value="Thiamin pyrophosphokinase, thiamin-binding domain"/>
    <property type="match status" value="1"/>
</dbReference>
<comment type="caution">
    <text evidence="7">The sequence shown here is derived from an EMBL/GenBank/DDBJ whole genome shotgun (WGS) entry which is preliminary data.</text>
</comment>
<dbReference type="SMART" id="SM00983">
    <property type="entry name" value="TPK_B1_binding"/>
    <property type="match status" value="1"/>
</dbReference>
<evidence type="ECO:0000256" key="4">
    <source>
        <dbReference type="ARBA" id="ARBA00022840"/>
    </source>
</evidence>
<evidence type="ECO:0000256" key="2">
    <source>
        <dbReference type="ARBA" id="ARBA00022741"/>
    </source>
</evidence>
<evidence type="ECO:0000256" key="1">
    <source>
        <dbReference type="ARBA" id="ARBA00022679"/>
    </source>
</evidence>
<dbReference type="GO" id="GO:0042723">
    <property type="term" value="P:thiamine-containing compound metabolic process"/>
    <property type="evidence" value="ECO:0007669"/>
    <property type="project" value="UniProtKB-ARBA"/>
</dbReference>
<organism evidence="7 8">
    <name type="scientific">Discostella pseudostelligera</name>
    <dbReference type="NCBI Taxonomy" id="259834"/>
    <lineage>
        <taxon>Eukaryota</taxon>
        <taxon>Sar</taxon>
        <taxon>Stramenopiles</taxon>
        <taxon>Ochrophyta</taxon>
        <taxon>Bacillariophyta</taxon>
        <taxon>Coscinodiscophyceae</taxon>
        <taxon>Thalassiosirophycidae</taxon>
        <taxon>Stephanodiscales</taxon>
        <taxon>Stephanodiscaceae</taxon>
        <taxon>Discostella</taxon>
    </lineage>
</organism>
<dbReference type="Proteomes" id="UP001530293">
    <property type="component" value="Unassembled WGS sequence"/>
</dbReference>
<dbReference type="CDD" id="cd07995">
    <property type="entry name" value="TPK"/>
    <property type="match status" value="1"/>
</dbReference>
<sequence>MMHIALPIAFTLASSQIFTLGFRVNNNYSAPAPTSTSRDALSTGPVSSSSLSILPAQRQCCTHDMKMMKDSDAQTTTIHRYDSPFFPNDSSMSSALIILNTPIHNTSPSVGDDAPPQCKQHGTLSGVIGALWKKSTYRVCADGGANRLYEATVLPSNQRVSVDDDNEDADDSTSEDYLPDLITGDLDSLHPHVYQYYKSKGVEIVRVEDQDFHDLDKSLMAIEKWIGQKKVRDNDETNAGFIHQSRVFIYGGFGGRFDQEMAVINALCVWGKKETFRQTTLAVYDEQTCAFLLSALPTTNHIRIKYPGNGLEKTIQSSREGEGPTCGLIPILGRCEKVFTTGLQWNLNGDVPIEFGGLVSSSNRVIDDVVVIDTSSPMLFTAEMIVAGV</sequence>
<dbReference type="GO" id="GO:0016301">
    <property type="term" value="F:kinase activity"/>
    <property type="evidence" value="ECO:0007669"/>
    <property type="project" value="UniProtKB-KW"/>
</dbReference>
<dbReference type="InterPro" id="IPR007373">
    <property type="entry name" value="Thiamin_PyroPKinase_B1-bd"/>
</dbReference>
<dbReference type="InterPro" id="IPR007371">
    <property type="entry name" value="TPK_catalytic"/>
</dbReference>
<dbReference type="FunFam" id="2.60.120.320:FF:000001">
    <property type="entry name" value="Thiamine pyrophosphokinase"/>
    <property type="match status" value="1"/>
</dbReference>
<dbReference type="InterPro" id="IPR036759">
    <property type="entry name" value="TPK_catalytic_sf"/>
</dbReference>
<keyword evidence="5" id="KW-0732">Signal</keyword>
<evidence type="ECO:0000256" key="5">
    <source>
        <dbReference type="SAM" id="SignalP"/>
    </source>
</evidence>
<keyword evidence="3" id="KW-0418">Kinase</keyword>
<accession>A0ABD3N0J7</accession>
<dbReference type="InterPro" id="IPR036371">
    <property type="entry name" value="TPK_B1-bd_sf"/>
</dbReference>
<dbReference type="PANTHER" id="PTHR13622">
    <property type="entry name" value="THIAMIN PYROPHOSPHOKINASE"/>
    <property type="match status" value="1"/>
</dbReference>
<evidence type="ECO:0000256" key="3">
    <source>
        <dbReference type="ARBA" id="ARBA00022777"/>
    </source>
</evidence>
<evidence type="ECO:0000313" key="8">
    <source>
        <dbReference type="Proteomes" id="UP001530293"/>
    </source>
</evidence>
<dbReference type="EMBL" id="JALLBG020000053">
    <property type="protein sequence ID" value="KAL3769644.1"/>
    <property type="molecule type" value="Genomic_DNA"/>
</dbReference>
<dbReference type="GO" id="GO:0004788">
    <property type="term" value="F:thiamine diphosphokinase activity"/>
    <property type="evidence" value="ECO:0007669"/>
    <property type="project" value="UniProtKB-ARBA"/>
</dbReference>
<evidence type="ECO:0000259" key="6">
    <source>
        <dbReference type="SMART" id="SM00983"/>
    </source>
</evidence>
<dbReference type="GO" id="GO:0005524">
    <property type="term" value="F:ATP binding"/>
    <property type="evidence" value="ECO:0007669"/>
    <property type="project" value="UniProtKB-KW"/>
</dbReference>
<feature type="domain" description="Thiamin pyrophosphokinase thiamin-binding" evidence="6">
    <location>
        <begin position="321"/>
        <end position="378"/>
    </location>
</feature>
<dbReference type="Pfam" id="PF04263">
    <property type="entry name" value="TPK_catalytic"/>
    <property type="match status" value="1"/>
</dbReference>
<gene>
    <name evidence="7" type="ORF">ACHAWU_010248</name>
</gene>
<protein>
    <recommendedName>
        <fullName evidence="6">Thiamin pyrophosphokinase thiamin-binding domain-containing protein</fullName>
    </recommendedName>
</protein>
<keyword evidence="2" id="KW-0547">Nucleotide-binding</keyword>
<evidence type="ECO:0000313" key="7">
    <source>
        <dbReference type="EMBL" id="KAL3769644.1"/>
    </source>
</evidence>
<dbReference type="SUPFAM" id="SSF63862">
    <property type="entry name" value="Thiamin pyrophosphokinase, substrate-binding domain"/>
    <property type="match status" value="1"/>
</dbReference>
<name>A0ABD3N0J7_9STRA</name>